<dbReference type="PANTHER" id="PTHR42718:SF46">
    <property type="entry name" value="BLR6921 PROTEIN"/>
    <property type="match status" value="1"/>
</dbReference>
<dbReference type="AlphaFoldDB" id="W0EF55"/>
<dbReference type="Proteomes" id="UP000010847">
    <property type="component" value="Chromosome"/>
</dbReference>
<keyword evidence="4 7" id="KW-0812">Transmembrane</keyword>
<keyword evidence="3" id="KW-1003">Cell membrane</keyword>
<dbReference type="Gene3D" id="1.20.1720.10">
    <property type="entry name" value="Multidrug resistance protein D"/>
    <property type="match status" value="1"/>
</dbReference>
<dbReference type="PRINTS" id="PR01036">
    <property type="entry name" value="TCRTETB"/>
</dbReference>
<dbReference type="OrthoDB" id="102502at2"/>
<dbReference type="InterPro" id="IPR011701">
    <property type="entry name" value="MFS"/>
</dbReference>
<dbReference type="KEGG" id="dmt:DESME_12905"/>
<feature type="transmembrane region" description="Helical" evidence="7">
    <location>
        <begin position="335"/>
        <end position="354"/>
    </location>
</feature>
<feature type="transmembrane region" description="Helical" evidence="7">
    <location>
        <begin position="307"/>
        <end position="328"/>
    </location>
</feature>
<dbReference type="FunFam" id="1.20.1720.10:FF:000021">
    <property type="entry name" value="Drug resistance transporter, EmrB/QacA subfamily"/>
    <property type="match status" value="1"/>
</dbReference>
<evidence type="ECO:0000256" key="6">
    <source>
        <dbReference type="ARBA" id="ARBA00023136"/>
    </source>
</evidence>
<dbReference type="Gene3D" id="1.20.1250.20">
    <property type="entry name" value="MFS general substrate transporter like domains"/>
    <property type="match status" value="1"/>
</dbReference>
<dbReference type="SUPFAM" id="SSF103473">
    <property type="entry name" value="MFS general substrate transporter"/>
    <property type="match status" value="1"/>
</dbReference>
<keyword evidence="2" id="KW-0813">Transport</keyword>
<comment type="subcellular location">
    <subcellularLocation>
        <location evidence="1">Cell membrane</location>
        <topology evidence="1">Multi-pass membrane protein</topology>
    </subcellularLocation>
</comment>
<evidence type="ECO:0000256" key="1">
    <source>
        <dbReference type="ARBA" id="ARBA00004651"/>
    </source>
</evidence>
<feature type="domain" description="Major facilitator superfamily (MFS) profile" evidence="8">
    <location>
        <begin position="17"/>
        <end position="474"/>
    </location>
</feature>
<dbReference type="InterPro" id="IPR036259">
    <property type="entry name" value="MFS_trans_sf"/>
</dbReference>
<dbReference type="EMBL" id="CP007032">
    <property type="protein sequence ID" value="AHF07824.1"/>
    <property type="molecule type" value="Genomic_DNA"/>
</dbReference>
<feature type="transmembrane region" description="Helical" evidence="7">
    <location>
        <begin position="52"/>
        <end position="71"/>
    </location>
</feature>
<evidence type="ECO:0000259" key="8">
    <source>
        <dbReference type="PROSITE" id="PS50850"/>
    </source>
</evidence>
<feature type="transmembrane region" description="Helical" evidence="7">
    <location>
        <begin position="272"/>
        <end position="295"/>
    </location>
</feature>
<gene>
    <name evidence="9" type="ORF">DESME_12905</name>
</gene>
<dbReference type="RefSeq" id="WP_006715931.1">
    <property type="nucleotide sequence ID" value="NZ_CP007032.1"/>
</dbReference>
<evidence type="ECO:0000256" key="5">
    <source>
        <dbReference type="ARBA" id="ARBA00022989"/>
    </source>
</evidence>
<feature type="transmembrane region" description="Helical" evidence="7">
    <location>
        <begin position="147"/>
        <end position="167"/>
    </location>
</feature>
<evidence type="ECO:0000256" key="3">
    <source>
        <dbReference type="ARBA" id="ARBA00022475"/>
    </source>
</evidence>
<dbReference type="STRING" id="871968.DESME_12905"/>
<feature type="transmembrane region" description="Helical" evidence="7">
    <location>
        <begin position="173"/>
        <end position="191"/>
    </location>
</feature>
<feature type="transmembrane region" description="Helical" evidence="7">
    <location>
        <begin position="203"/>
        <end position="222"/>
    </location>
</feature>
<dbReference type="CDD" id="cd17321">
    <property type="entry name" value="MFS_MMR_MDR_like"/>
    <property type="match status" value="1"/>
</dbReference>
<evidence type="ECO:0000256" key="7">
    <source>
        <dbReference type="SAM" id="Phobius"/>
    </source>
</evidence>
<feature type="transmembrane region" description="Helical" evidence="7">
    <location>
        <begin position="15"/>
        <end position="40"/>
    </location>
</feature>
<evidence type="ECO:0000313" key="10">
    <source>
        <dbReference type="Proteomes" id="UP000010847"/>
    </source>
</evidence>
<sequence length="479" mass="51311">MDVVKKIKESPNIRWFILANVALGTFMATLDSSIVSVALPTMSDEFKTNLGTLQWVVTAYLLTISSLLPVFGKLADILGRKRVYSTGFIFFTLGSALCGMSANLWMLVSMRVVQAIGASMLMANNQALLVSAFPLHERGRALGLNGTMVALGALSGPALGGVLVGLMGWRSVFYVNLPIGIIAFLVAQVILPHDLPKHEKIKFDSTGALLFAVGMICVLYAINNGQAQGWGSPLIIGGIVIGILLLSIFMRFERRITDPIIDFDLYKNKPFLIGNLSSFLSFTGQFANTILMPFYLQQILKYSTTQVGLLMTAFPLAMAIIAPLSGYLSDEIGPMILTTGGLITIASGLLYLTTTTAHSAFWMIFPGPLLMGIGAGMFNPPNTSSVMNAVPKNKLGIAGGLNALVRNVGMVVGTTLSVTLFENREASLLANIQHPSASQTVSAFMTSYHTVMLVGAIIILIATAVSINRVVPPHNGEQF</sequence>
<dbReference type="InterPro" id="IPR004638">
    <property type="entry name" value="EmrB-like"/>
</dbReference>
<evidence type="ECO:0000256" key="4">
    <source>
        <dbReference type="ARBA" id="ARBA00022692"/>
    </source>
</evidence>
<keyword evidence="5 7" id="KW-1133">Transmembrane helix</keyword>
<feature type="transmembrane region" description="Helical" evidence="7">
    <location>
        <begin position="83"/>
        <end position="106"/>
    </location>
</feature>
<feature type="transmembrane region" description="Helical" evidence="7">
    <location>
        <begin position="234"/>
        <end position="252"/>
    </location>
</feature>
<feature type="transmembrane region" description="Helical" evidence="7">
    <location>
        <begin position="441"/>
        <end position="465"/>
    </location>
</feature>
<accession>W0EF55</accession>
<dbReference type="PROSITE" id="PS50850">
    <property type="entry name" value="MFS"/>
    <property type="match status" value="1"/>
</dbReference>
<dbReference type="NCBIfam" id="TIGR00711">
    <property type="entry name" value="efflux_EmrB"/>
    <property type="match status" value="1"/>
</dbReference>
<keyword evidence="10" id="KW-1185">Reference proteome</keyword>
<feature type="transmembrane region" description="Helical" evidence="7">
    <location>
        <begin position="360"/>
        <end position="378"/>
    </location>
</feature>
<name>W0EF55_9FIRM</name>
<evidence type="ECO:0000256" key="2">
    <source>
        <dbReference type="ARBA" id="ARBA00022448"/>
    </source>
</evidence>
<reference evidence="9 10" key="1">
    <citation type="submission" date="2013-12" db="EMBL/GenBank/DDBJ databases">
        <authorList>
            <consortium name="DOE Joint Genome Institute"/>
            <person name="Smidt H."/>
            <person name="Huntemann M."/>
            <person name="Han J."/>
            <person name="Chen A."/>
            <person name="Kyrpides N."/>
            <person name="Mavromatis K."/>
            <person name="Markowitz V."/>
            <person name="Palaniappan K."/>
            <person name="Ivanova N."/>
            <person name="Schaumberg A."/>
            <person name="Pati A."/>
            <person name="Liolios K."/>
            <person name="Nordberg H.P."/>
            <person name="Cantor M.N."/>
            <person name="Hua S.X."/>
            <person name="Woyke T."/>
        </authorList>
    </citation>
    <scope>NUCLEOTIDE SEQUENCE [LARGE SCALE GENOMIC DNA]</scope>
    <source>
        <strain evidence="10">DSM 15288</strain>
    </source>
</reference>
<dbReference type="eggNOG" id="COG2814">
    <property type="taxonomic scope" value="Bacteria"/>
</dbReference>
<dbReference type="InterPro" id="IPR020846">
    <property type="entry name" value="MFS_dom"/>
</dbReference>
<dbReference type="HOGENOM" id="CLU_000960_28_3_9"/>
<organism evidence="9 10">
    <name type="scientific">Desulfitobacterium metallireducens DSM 15288</name>
    <dbReference type="NCBI Taxonomy" id="871968"/>
    <lineage>
        <taxon>Bacteria</taxon>
        <taxon>Bacillati</taxon>
        <taxon>Bacillota</taxon>
        <taxon>Clostridia</taxon>
        <taxon>Eubacteriales</taxon>
        <taxon>Desulfitobacteriaceae</taxon>
        <taxon>Desulfitobacterium</taxon>
    </lineage>
</organism>
<dbReference type="GO" id="GO:0022857">
    <property type="term" value="F:transmembrane transporter activity"/>
    <property type="evidence" value="ECO:0007669"/>
    <property type="project" value="InterPro"/>
</dbReference>
<dbReference type="GO" id="GO:0005886">
    <property type="term" value="C:plasma membrane"/>
    <property type="evidence" value="ECO:0007669"/>
    <property type="project" value="UniProtKB-SubCell"/>
</dbReference>
<dbReference type="Pfam" id="PF07690">
    <property type="entry name" value="MFS_1"/>
    <property type="match status" value="1"/>
</dbReference>
<keyword evidence="6 7" id="KW-0472">Membrane</keyword>
<evidence type="ECO:0000313" key="9">
    <source>
        <dbReference type="EMBL" id="AHF07824.1"/>
    </source>
</evidence>
<protein>
    <submittedName>
        <fullName evidence="9">Multidrug MFS transporter</fullName>
    </submittedName>
</protein>
<proteinExistence type="predicted"/>
<dbReference type="PANTHER" id="PTHR42718">
    <property type="entry name" value="MAJOR FACILITATOR SUPERFAMILY MULTIDRUG TRANSPORTER MFSC"/>
    <property type="match status" value="1"/>
</dbReference>